<dbReference type="PANTHER" id="PTHR22642:SF2">
    <property type="entry name" value="PROTEIN LONG AFTER FAR-RED 3"/>
    <property type="match status" value="1"/>
</dbReference>
<accession>A0ABP4TQ65</accession>
<dbReference type="Gene3D" id="2.30.40.10">
    <property type="entry name" value="Urease, subunit C, domain 1"/>
    <property type="match status" value="1"/>
</dbReference>
<proteinExistence type="predicted"/>
<dbReference type="SUPFAM" id="SSF51556">
    <property type="entry name" value="Metallo-dependent hydrolases"/>
    <property type="match status" value="1"/>
</dbReference>
<dbReference type="InterPro" id="IPR011059">
    <property type="entry name" value="Metal-dep_hydrolase_composite"/>
</dbReference>
<dbReference type="PROSITE" id="PS00141">
    <property type="entry name" value="ASP_PROTEASE"/>
    <property type="match status" value="1"/>
</dbReference>
<dbReference type="Proteomes" id="UP001501690">
    <property type="component" value="Unassembled WGS sequence"/>
</dbReference>
<gene>
    <name evidence="2" type="ORF">GCM10009808_06280</name>
</gene>
<dbReference type="EMBL" id="BAAAPL010000001">
    <property type="protein sequence ID" value="GAA1691931.1"/>
    <property type="molecule type" value="Genomic_DNA"/>
</dbReference>
<dbReference type="InterPro" id="IPR032466">
    <property type="entry name" value="Metal_Hydrolase"/>
</dbReference>
<dbReference type="Gene3D" id="3.10.310.70">
    <property type="match status" value="1"/>
</dbReference>
<protein>
    <submittedName>
        <fullName evidence="2">Amidohydrolase</fullName>
    </submittedName>
</protein>
<keyword evidence="3" id="KW-1185">Reference proteome</keyword>
<dbReference type="RefSeq" id="WP_344071398.1">
    <property type="nucleotide sequence ID" value="NZ_BAAAPL010000001.1"/>
</dbReference>
<evidence type="ECO:0000259" key="1">
    <source>
        <dbReference type="Pfam" id="PF07969"/>
    </source>
</evidence>
<evidence type="ECO:0000313" key="3">
    <source>
        <dbReference type="Proteomes" id="UP001501690"/>
    </source>
</evidence>
<dbReference type="InterPro" id="IPR001969">
    <property type="entry name" value="Aspartic_peptidase_AS"/>
</dbReference>
<dbReference type="Pfam" id="PF07969">
    <property type="entry name" value="Amidohydro_3"/>
    <property type="match status" value="1"/>
</dbReference>
<reference evidence="3" key="1">
    <citation type="journal article" date="2019" name="Int. J. Syst. Evol. Microbiol.">
        <title>The Global Catalogue of Microorganisms (GCM) 10K type strain sequencing project: providing services to taxonomists for standard genome sequencing and annotation.</title>
        <authorList>
            <consortium name="The Broad Institute Genomics Platform"/>
            <consortium name="The Broad Institute Genome Sequencing Center for Infectious Disease"/>
            <person name="Wu L."/>
            <person name="Ma J."/>
        </authorList>
    </citation>
    <scope>NUCLEOTIDE SEQUENCE [LARGE SCALE GENOMIC DNA]</scope>
    <source>
        <strain evidence="3">JCM 15577</strain>
    </source>
</reference>
<feature type="domain" description="Amidohydrolase 3" evidence="1">
    <location>
        <begin position="58"/>
        <end position="499"/>
    </location>
</feature>
<name>A0ABP4TQ65_9MICO</name>
<dbReference type="Gene3D" id="3.20.20.140">
    <property type="entry name" value="Metal-dependent hydrolases"/>
    <property type="match status" value="1"/>
</dbReference>
<organism evidence="2 3">
    <name type="scientific">Microbacterium sediminicola</name>
    <dbReference type="NCBI Taxonomy" id="415210"/>
    <lineage>
        <taxon>Bacteria</taxon>
        <taxon>Bacillati</taxon>
        <taxon>Actinomycetota</taxon>
        <taxon>Actinomycetes</taxon>
        <taxon>Micrococcales</taxon>
        <taxon>Microbacteriaceae</taxon>
        <taxon>Microbacterium</taxon>
    </lineage>
</organism>
<evidence type="ECO:0000313" key="2">
    <source>
        <dbReference type="EMBL" id="GAA1691931.1"/>
    </source>
</evidence>
<dbReference type="PANTHER" id="PTHR22642">
    <property type="entry name" value="IMIDAZOLONEPROPIONASE"/>
    <property type="match status" value="1"/>
</dbReference>
<dbReference type="SUPFAM" id="SSF51338">
    <property type="entry name" value="Composite domain of metallo-dependent hydrolases"/>
    <property type="match status" value="1"/>
</dbReference>
<comment type="caution">
    <text evidence="2">The sequence shown here is derived from an EMBL/GenBank/DDBJ whole genome shotgun (WGS) entry which is preliminary data.</text>
</comment>
<sequence>MPGVNGRGARVGTILGVRVAGPGVELLPFEGPWDVVIDDAGRIADLRLPGILPPVGDTLDGDGAWLVPGLWDHHVHVVQAALAARRHPLGDVKSAHVAAEAMAGAAMDEDGRRVGTGFRDALWPDLPSLDMLDAATGDVATYLINADVHSVWLNTAAFRREGMTPVDSTGLLREEPAFEISRRLNAASAERADAAVARFAQGAAARGVVGLVDFDMGWNPEAWQRRTGGGFDTLRIEFGTYPAMLDRLIAEGWTTGDRVSDLVTVGSLKVISDGSLGTRTAACSHPYAGTHDDRGVLTVPPGELRALMTEATANGISCAIHAIGDLANSHALDAFAVTGARGSIEHAQLVSAVDVPRFARLGVTASVQPEHALDDRDMTDTLWAHQTAMPYPLRALADSGANLTLGSDAPVAALDPWAAMASAVFRTRDGREAWQPGQALPLEVALAASTHGGSEHPARIAVGEPADLVLCETDPRVAGERELRAMEVRATLVGGRITHLG</sequence>
<dbReference type="InterPro" id="IPR013108">
    <property type="entry name" value="Amidohydro_3"/>
</dbReference>